<proteinExistence type="predicted"/>
<reference evidence="1 2" key="1">
    <citation type="journal article" date="2016" name="Genome Biol. Evol.">
        <title>Divergent and convergent evolution of fungal pathogenicity.</title>
        <authorList>
            <person name="Shang Y."/>
            <person name="Xiao G."/>
            <person name="Zheng P."/>
            <person name="Cen K."/>
            <person name="Zhan S."/>
            <person name="Wang C."/>
        </authorList>
    </citation>
    <scope>NUCLEOTIDE SEQUENCE [LARGE SCALE GENOMIC DNA]</scope>
    <source>
        <strain evidence="1 2">RCEF 1005</strain>
    </source>
</reference>
<comment type="caution">
    <text evidence="1">The sequence shown here is derived from an EMBL/GenBank/DDBJ whole genome shotgun (WGS) entry which is preliminary data.</text>
</comment>
<evidence type="ECO:0008006" key="3">
    <source>
        <dbReference type="Google" id="ProtNLM"/>
    </source>
</evidence>
<evidence type="ECO:0000313" key="2">
    <source>
        <dbReference type="Proteomes" id="UP000076881"/>
    </source>
</evidence>
<dbReference type="OrthoDB" id="4863965at2759"/>
<protein>
    <recommendedName>
        <fullName evidence="3">Glyoxalase-like domain-containing protein</fullName>
    </recommendedName>
</protein>
<dbReference type="Proteomes" id="UP000076881">
    <property type="component" value="Unassembled WGS sequence"/>
</dbReference>
<dbReference type="EMBL" id="AZHF01000004">
    <property type="protein sequence ID" value="OAA76226.1"/>
    <property type="molecule type" value="Genomic_DNA"/>
</dbReference>
<evidence type="ECO:0000313" key="1">
    <source>
        <dbReference type="EMBL" id="OAA76226.1"/>
    </source>
</evidence>
<accession>A0A168GA61</accession>
<gene>
    <name evidence="1" type="ORF">LEL_05910</name>
</gene>
<sequence>MPPVLNTIDHIFVRAGNAGTIYNELVDNAGLPVAWPFRSVADDLASGAVSLGNLILELVQTSNTSASLPFVPEYGVALTPAHDTMAESRACAATRGIEMDADDSVYDPSGNLLWTRALVPQLSGSRLDTFFCDYTADQWPLRAGSREKLETSNGGALGITGVERMTVRSARLQQTAEKWQLMAMDREDKDMPTVQVVAGEEEGLQGLTIRVRDVEAAERKFKELLPHFPDSLQWQFV</sequence>
<name>A0A168GA61_CORDF</name>
<organism evidence="1 2">
    <name type="scientific">Akanthomyces lecanii RCEF 1005</name>
    <dbReference type="NCBI Taxonomy" id="1081108"/>
    <lineage>
        <taxon>Eukaryota</taxon>
        <taxon>Fungi</taxon>
        <taxon>Dikarya</taxon>
        <taxon>Ascomycota</taxon>
        <taxon>Pezizomycotina</taxon>
        <taxon>Sordariomycetes</taxon>
        <taxon>Hypocreomycetidae</taxon>
        <taxon>Hypocreales</taxon>
        <taxon>Cordycipitaceae</taxon>
        <taxon>Akanthomyces</taxon>
        <taxon>Cordyceps confragosa</taxon>
    </lineage>
</organism>
<keyword evidence="2" id="KW-1185">Reference proteome</keyword>
<dbReference type="AlphaFoldDB" id="A0A168GA61"/>